<reference evidence="7 8" key="1">
    <citation type="submission" date="2014-04" db="EMBL/GenBank/DDBJ databases">
        <title>Variable characteristics of bacteriocin-producing Streptococcus salivarius strains isolated from Malaysian subjects.</title>
        <authorList>
            <person name="Philip K."/>
            <person name="Barbour A."/>
        </authorList>
    </citation>
    <scope>NUCLEOTIDE SEQUENCE [LARGE SCALE GENOMIC DNA]</scope>
    <source>
        <strain evidence="7 8">NU10</strain>
    </source>
</reference>
<dbReference type="Pfam" id="PF00293">
    <property type="entry name" value="NUDIX"/>
    <property type="match status" value="1"/>
</dbReference>
<keyword evidence="3" id="KW-0479">Metal-binding</keyword>
<comment type="cofactor">
    <cofactor evidence="2">
        <name>Mg(2+)</name>
        <dbReference type="ChEBI" id="CHEBI:18420"/>
    </cofactor>
</comment>
<dbReference type="PROSITE" id="PS51462">
    <property type="entry name" value="NUDIX"/>
    <property type="match status" value="1"/>
</dbReference>
<evidence type="ECO:0000313" key="7">
    <source>
        <dbReference type="EMBL" id="KEO45967.1"/>
    </source>
</evidence>
<evidence type="ECO:0000256" key="6">
    <source>
        <dbReference type="ARBA" id="ARBA00023211"/>
    </source>
</evidence>
<comment type="cofactor">
    <cofactor evidence="1">
        <name>Mn(2+)</name>
        <dbReference type="ChEBI" id="CHEBI:29035"/>
    </cofactor>
</comment>
<protein>
    <submittedName>
        <fullName evidence="7">Phosphohydrolase</fullName>
    </submittedName>
</protein>
<dbReference type="AlphaFoldDB" id="A0A074J051"/>
<dbReference type="InterPro" id="IPR020084">
    <property type="entry name" value="NUDIX_hydrolase_CS"/>
</dbReference>
<dbReference type="SUPFAM" id="SSF55811">
    <property type="entry name" value="Nudix"/>
    <property type="match status" value="1"/>
</dbReference>
<dbReference type="PROSITE" id="PS00893">
    <property type="entry name" value="NUDIX_BOX"/>
    <property type="match status" value="1"/>
</dbReference>
<proteinExistence type="predicted"/>
<dbReference type="InterPro" id="IPR000086">
    <property type="entry name" value="NUDIX_hydrolase_dom"/>
</dbReference>
<dbReference type="GO" id="GO:0046872">
    <property type="term" value="F:metal ion binding"/>
    <property type="evidence" value="ECO:0007669"/>
    <property type="project" value="UniProtKB-KW"/>
</dbReference>
<dbReference type="Proteomes" id="UP000027855">
    <property type="component" value="Unassembled WGS sequence"/>
</dbReference>
<name>A0A074J051_STRSL</name>
<dbReference type="CDD" id="cd03426">
    <property type="entry name" value="NUDIX_CoAse_Nudt7"/>
    <property type="match status" value="1"/>
</dbReference>
<comment type="caution">
    <text evidence="7">The sequence shown here is derived from an EMBL/GenBank/DDBJ whole genome shotgun (WGS) entry which is preliminary data.</text>
</comment>
<keyword evidence="4 7" id="KW-0378">Hydrolase</keyword>
<evidence type="ECO:0000256" key="2">
    <source>
        <dbReference type="ARBA" id="ARBA00001946"/>
    </source>
</evidence>
<sequence length="202" mass="23876">MTIKDKLAHYEPKPLGEKGRYAVLLPLIYDVKTDKYQILYQVRSEHISQPGEVSFPGGRVEDGETFQEAAIRETCEELNLFPDQIDIWGEIDYLIHQGRTIHCFVGKINIENWEDIHPNEEVKRLFTVYVDTLLTENPIYYKVISTLSDAKDFPFFLVKNREKYNFGYSERHIPFYRNLTENIWGMTAMFTHRFTDILKDLE</sequence>
<dbReference type="PANTHER" id="PTHR12992">
    <property type="entry name" value="NUDIX HYDROLASE"/>
    <property type="match status" value="1"/>
</dbReference>
<keyword evidence="6" id="KW-0464">Manganese</keyword>
<evidence type="ECO:0000256" key="5">
    <source>
        <dbReference type="ARBA" id="ARBA00022842"/>
    </source>
</evidence>
<dbReference type="InterPro" id="IPR015797">
    <property type="entry name" value="NUDIX_hydrolase-like_dom_sf"/>
</dbReference>
<keyword evidence="5" id="KW-0460">Magnesium</keyword>
<dbReference type="GO" id="GO:0010945">
    <property type="term" value="F:coenzyme A diphosphatase activity"/>
    <property type="evidence" value="ECO:0007669"/>
    <property type="project" value="InterPro"/>
</dbReference>
<dbReference type="InterPro" id="IPR045121">
    <property type="entry name" value="CoAse"/>
</dbReference>
<dbReference type="RefSeq" id="WP_037601243.1">
    <property type="nucleotide sequence ID" value="NZ_CP145862.1"/>
</dbReference>
<evidence type="ECO:0000313" key="8">
    <source>
        <dbReference type="Proteomes" id="UP000027855"/>
    </source>
</evidence>
<dbReference type="Gene3D" id="3.90.79.10">
    <property type="entry name" value="Nucleoside Triphosphate Pyrophosphohydrolase"/>
    <property type="match status" value="1"/>
</dbReference>
<dbReference type="PANTHER" id="PTHR12992:SF11">
    <property type="entry name" value="MITOCHONDRIAL COENZYME A DIPHOSPHATASE NUDT8"/>
    <property type="match status" value="1"/>
</dbReference>
<evidence type="ECO:0000256" key="3">
    <source>
        <dbReference type="ARBA" id="ARBA00022723"/>
    </source>
</evidence>
<evidence type="ECO:0000256" key="4">
    <source>
        <dbReference type="ARBA" id="ARBA00022801"/>
    </source>
</evidence>
<gene>
    <name evidence="7" type="ORF">DL07_10465</name>
</gene>
<dbReference type="EMBL" id="JJMT01000007">
    <property type="protein sequence ID" value="KEO45967.1"/>
    <property type="molecule type" value="Genomic_DNA"/>
</dbReference>
<organism evidence="7 8">
    <name type="scientific">Streptococcus salivarius</name>
    <dbReference type="NCBI Taxonomy" id="1304"/>
    <lineage>
        <taxon>Bacteria</taxon>
        <taxon>Bacillati</taxon>
        <taxon>Bacillota</taxon>
        <taxon>Bacilli</taxon>
        <taxon>Lactobacillales</taxon>
        <taxon>Streptococcaceae</taxon>
        <taxon>Streptococcus</taxon>
    </lineage>
</organism>
<accession>A0A074J051</accession>
<evidence type="ECO:0000256" key="1">
    <source>
        <dbReference type="ARBA" id="ARBA00001936"/>
    </source>
</evidence>